<feature type="domain" description="GH18" evidence="1">
    <location>
        <begin position="44"/>
        <end position="273"/>
    </location>
</feature>
<evidence type="ECO:0000313" key="2">
    <source>
        <dbReference type="EMBL" id="RWS02727.1"/>
    </source>
</evidence>
<dbReference type="GO" id="GO:0006032">
    <property type="term" value="P:chitin catabolic process"/>
    <property type="evidence" value="ECO:0007669"/>
    <property type="project" value="TreeGrafter"/>
</dbReference>
<dbReference type="GO" id="GO:0004568">
    <property type="term" value="F:chitinase activity"/>
    <property type="evidence" value="ECO:0007669"/>
    <property type="project" value="TreeGrafter"/>
</dbReference>
<dbReference type="Gene3D" id="3.20.20.80">
    <property type="entry name" value="Glycosidases"/>
    <property type="match status" value="1"/>
</dbReference>
<dbReference type="SUPFAM" id="SSF51445">
    <property type="entry name" value="(Trans)glycosidases"/>
    <property type="match status" value="1"/>
</dbReference>
<dbReference type="InterPro" id="IPR050314">
    <property type="entry name" value="Glycosyl_Hydrlase_18"/>
</dbReference>
<dbReference type="AlphaFoldDB" id="A0A3S3P115"/>
<dbReference type="InterPro" id="IPR017853">
    <property type="entry name" value="GH"/>
</dbReference>
<dbReference type="EMBL" id="NCKU01007313">
    <property type="protein sequence ID" value="RWS02727.1"/>
    <property type="molecule type" value="Genomic_DNA"/>
</dbReference>
<name>A0A3S3P115_9ACAR</name>
<dbReference type="STRING" id="1965070.A0A3S3P115"/>
<evidence type="ECO:0000259" key="1">
    <source>
        <dbReference type="Pfam" id="PF00704"/>
    </source>
</evidence>
<dbReference type="PANTHER" id="PTHR11177">
    <property type="entry name" value="CHITINASE"/>
    <property type="match status" value="1"/>
</dbReference>
<dbReference type="GO" id="GO:0005576">
    <property type="term" value="C:extracellular region"/>
    <property type="evidence" value="ECO:0007669"/>
    <property type="project" value="TreeGrafter"/>
</dbReference>
<dbReference type="GO" id="GO:0005975">
    <property type="term" value="P:carbohydrate metabolic process"/>
    <property type="evidence" value="ECO:0007669"/>
    <property type="project" value="InterPro"/>
</dbReference>
<dbReference type="InterPro" id="IPR001223">
    <property type="entry name" value="Glyco_hydro18_cat"/>
</dbReference>
<dbReference type="Pfam" id="PF00704">
    <property type="entry name" value="Glyco_hydro_18"/>
    <property type="match status" value="1"/>
</dbReference>
<protein>
    <recommendedName>
        <fullName evidence="1">GH18 domain-containing protein</fullName>
    </recommendedName>
</protein>
<dbReference type="Gene3D" id="3.10.50.10">
    <property type="match status" value="1"/>
</dbReference>
<evidence type="ECO:0000313" key="3">
    <source>
        <dbReference type="Proteomes" id="UP000285301"/>
    </source>
</evidence>
<organism evidence="2 3">
    <name type="scientific">Dinothrombium tinctorium</name>
    <dbReference type="NCBI Taxonomy" id="1965070"/>
    <lineage>
        <taxon>Eukaryota</taxon>
        <taxon>Metazoa</taxon>
        <taxon>Ecdysozoa</taxon>
        <taxon>Arthropoda</taxon>
        <taxon>Chelicerata</taxon>
        <taxon>Arachnida</taxon>
        <taxon>Acari</taxon>
        <taxon>Acariformes</taxon>
        <taxon>Trombidiformes</taxon>
        <taxon>Prostigmata</taxon>
        <taxon>Anystina</taxon>
        <taxon>Parasitengona</taxon>
        <taxon>Trombidioidea</taxon>
        <taxon>Trombidiidae</taxon>
        <taxon>Dinothrombium</taxon>
    </lineage>
</organism>
<sequence length="312" mass="36294">MLNNSFDSAINLTEFRVLKPQPLLLAHLPLQYKYLRDFDSLFQESLCKQIVNFVNIKRLDGVYLSDLFDIEYGETKLGKKRTLSMVNKLRSALQQRHTIVIELSLKTRDREYIEAFTNAADINVVNMYDISDSKAFELFALEHGARIKAARFQPSNFNVRFLEAVIEKLVKLGAKRSKICAKFTLHIRTFLLRTVGDCSPSTSTPFSDHFLHNLQYSESASRHFCRSPVNGSWNQFWQQPFTCFDNKWISFENKQSVAIKANFILENNLTGVVLDDYGTTIIQQLLSITRKTFDDNCFYFEYSILKYFSVRF</sequence>
<dbReference type="PANTHER" id="PTHR11177:SF144">
    <property type="entry name" value="CHITINASE 5"/>
    <property type="match status" value="1"/>
</dbReference>
<keyword evidence="3" id="KW-1185">Reference proteome</keyword>
<reference evidence="2 3" key="1">
    <citation type="journal article" date="2018" name="Gigascience">
        <title>Genomes of trombidid mites reveal novel predicted allergens and laterally-transferred genes associated with secondary metabolism.</title>
        <authorList>
            <person name="Dong X."/>
            <person name="Chaisiri K."/>
            <person name="Xia D."/>
            <person name="Armstrong S.D."/>
            <person name="Fang Y."/>
            <person name="Donnelly M.J."/>
            <person name="Kadowaki T."/>
            <person name="McGarry J.W."/>
            <person name="Darby A.C."/>
            <person name="Makepeace B.L."/>
        </authorList>
    </citation>
    <scope>NUCLEOTIDE SEQUENCE [LARGE SCALE GENOMIC DNA]</scope>
    <source>
        <strain evidence="2">UoL-WK</strain>
    </source>
</reference>
<comment type="caution">
    <text evidence="2">The sequence shown here is derived from an EMBL/GenBank/DDBJ whole genome shotgun (WGS) entry which is preliminary data.</text>
</comment>
<proteinExistence type="predicted"/>
<dbReference type="InterPro" id="IPR029070">
    <property type="entry name" value="Chitinase_insertion_sf"/>
</dbReference>
<dbReference type="Proteomes" id="UP000285301">
    <property type="component" value="Unassembled WGS sequence"/>
</dbReference>
<accession>A0A3S3P115</accession>
<gene>
    <name evidence="2" type="ORF">B4U79_16586</name>
</gene>
<dbReference type="GO" id="GO:0008061">
    <property type="term" value="F:chitin binding"/>
    <property type="evidence" value="ECO:0007669"/>
    <property type="project" value="TreeGrafter"/>
</dbReference>